<gene>
    <name evidence="1" type="ORF">G2W53_015777</name>
</gene>
<dbReference type="AlphaFoldDB" id="A0A835C660"/>
<dbReference type="EMBL" id="JAAIUW010000005">
    <property type="protein sequence ID" value="KAF7833444.1"/>
    <property type="molecule type" value="Genomic_DNA"/>
</dbReference>
<keyword evidence="2" id="KW-1185">Reference proteome</keyword>
<reference evidence="1" key="1">
    <citation type="submission" date="2020-09" db="EMBL/GenBank/DDBJ databases">
        <title>Genome-Enabled Discovery of Anthraquinone Biosynthesis in Senna tora.</title>
        <authorList>
            <person name="Kang S.-H."/>
            <person name="Pandey R.P."/>
            <person name="Lee C.-M."/>
            <person name="Sim J.-S."/>
            <person name="Jeong J.-T."/>
            <person name="Choi B.-S."/>
            <person name="Jung M."/>
            <person name="Ginzburg D."/>
            <person name="Zhao K."/>
            <person name="Won S.Y."/>
            <person name="Oh T.-J."/>
            <person name="Yu Y."/>
            <person name="Kim N.-H."/>
            <person name="Lee O.R."/>
            <person name="Lee T.-H."/>
            <person name="Bashyal P."/>
            <person name="Kim T.-S."/>
            <person name="Lee W.-H."/>
            <person name="Kawkins C."/>
            <person name="Kim C.-K."/>
            <person name="Kim J.S."/>
            <person name="Ahn B.O."/>
            <person name="Rhee S.Y."/>
            <person name="Sohng J.K."/>
        </authorList>
    </citation>
    <scope>NUCLEOTIDE SEQUENCE</scope>
    <source>
        <tissue evidence="1">Leaf</tissue>
    </source>
</reference>
<protein>
    <submittedName>
        <fullName evidence="1">Uncharacterized protein</fullName>
    </submittedName>
</protein>
<sequence>MLLLLEKKGPMSQQEAVLDMDNMNKDLKQFLGGEIDILTMRAYGYV</sequence>
<comment type="caution">
    <text evidence="1">The sequence shown here is derived from an EMBL/GenBank/DDBJ whole genome shotgun (WGS) entry which is preliminary data.</text>
</comment>
<name>A0A835C660_9FABA</name>
<proteinExistence type="predicted"/>
<accession>A0A835C660</accession>
<evidence type="ECO:0000313" key="2">
    <source>
        <dbReference type="Proteomes" id="UP000634136"/>
    </source>
</evidence>
<evidence type="ECO:0000313" key="1">
    <source>
        <dbReference type="EMBL" id="KAF7833444.1"/>
    </source>
</evidence>
<dbReference type="Proteomes" id="UP000634136">
    <property type="component" value="Unassembled WGS sequence"/>
</dbReference>
<organism evidence="1 2">
    <name type="scientific">Senna tora</name>
    <dbReference type="NCBI Taxonomy" id="362788"/>
    <lineage>
        <taxon>Eukaryota</taxon>
        <taxon>Viridiplantae</taxon>
        <taxon>Streptophyta</taxon>
        <taxon>Embryophyta</taxon>
        <taxon>Tracheophyta</taxon>
        <taxon>Spermatophyta</taxon>
        <taxon>Magnoliopsida</taxon>
        <taxon>eudicotyledons</taxon>
        <taxon>Gunneridae</taxon>
        <taxon>Pentapetalae</taxon>
        <taxon>rosids</taxon>
        <taxon>fabids</taxon>
        <taxon>Fabales</taxon>
        <taxon>Fabaceae</taxon>
        <taxon>Caesalpinioideae</taxon>
        <taxon>Cassia clade</taxon>
        <taxon>Senna</taxon>
    </lineage>
</organism>